<reference evidence="2 3" key="1">
    <citation type="submission" date="2021-01" db="EMBL/GenBank/DDBJ databases">
        <title>Identification of strong promoters based on the transcriptome of Brevibacillus choshinensis.</title>
        <authorList>
            <person name="Yao D."/>
            <person name="Zhang K."/>
            <person name="Wu J."/>
        </authorList>
    </citation>
    <scope>NUCLEOTIDE SEQUENCE [LARGE SCALE GENOMIC DNA]</scope>
    <source>
        <strain evidence="2 3">HPD31-SP3</strain>
    </source>
</reference>
<keyword evidence="1" id="KW-0732">Signal</keyword>
<feature type="signal peptide" evidence="1">
    <location>
        <begin position="1"/>
        <end position="19"/>
    </location>
</feature>
<dbReference type="Proteomes" id="UP000596248">
    <property type="component" value="Chromosome"/>
</dbReference>
<feature type="chain" id="PRO_5046601884" evidence="1">
    <location>
        <begin position="20"/>
        <end position="407"/>
    </location>
</feature>
<accession>A0ABX7FUZ0</accession>
<name>A0ABX7FUZ0_BRECH</name>
<gene>
    <name evidence="2" type="ORF">JNE38_08235</name>
</gene>
<evidence type="ECO:0000313" key="2">
    <source>
        <dbReference type="EMBL" id="QRG69112.1"/>
    </source>
</evidence>
<dbReference type="EMBL" id="CP069127">
    <property type="protein sequence ID" value="QRG69112.1"/>
    <property type="molecule type" value="Genomic_DNA"/>
</dbReference>
<proteinExistence type="predicted"/>
<protein>
    <submittedName>
        <fullName evidence="2">Uncharacterized protein</fullName>
    </submittedName>
</protein>
<evidence type="ECO:0000313" key="3">
    <source>
        <dbReference type="Proteomes" id="UP000596248"/>
    </source>
</evidence>
<dbReference type="RefSeq" id="WP_203356109.1">
    <property type="nucleotide sequence ID" value="NZ_CP069127.1"/>
</dbReference>
<sequence length="407" mass="45881">MIGKRILTALLASSLCASAVLIPPPALTAAEAAAPSYRITYKLPPNPEKYLFLNVQMVSIANPQVPAMVRPYSPDDYIRDMDTGGLYWKLSFDNHRMFVSSKKGVLWNLYEMIAILPPHYPADIQLDALDQSIEQTETYSDEGNKLRETRARLQMNARLQPLIDAGYVLPSEIDDGVATKEFVANVLYRMFGGVRPYHGGIDLKDSDDVAVRWAVEVGLPGFAVDPQGYIYPDSPLSMDAGPVESRQEYAYDRVFQFIKLVLPGKKTPAGWAYFQVKLLPGMVPMQPRDLILVNGIPYKSNDYSSGYHDAMYTAPYNNASKKIGHYFLTRFPQMLDQARKDALKPRVWDWSRDVIHHPKFAKQIAAYRKSKSSQNLNAVYLSVRNHYNLSIPQDSAANLKSVLEHVK</sequence>
<keyword evidence="3" id="KW-1185">Reference proteome</keyword>
<evidence type="ECO:0000256" key="1">
    <source>
        <dbReference type="SAM" id="SignalP"/>
    </source>
</evidence>
<organism evidence="2 3">
    <name type="scientific">Brevibacillus choshinensis</name>
    <dbReference type="NCBI Taxonomy" id="54911"/>
    <lineage>
        <taxon>Bacteria</taxon>
        <taxon>Bacillati</taxon>
        <taxon>Bacillota</taxon>
        <taxon>Bacilli</taxon>
        <taxon>Bacillales</taxon>
        <taxon>Paenibacillaceae</taxon>
        <taxon>Brevibacillus</taxon>
    </lineage>
</organism>